<organism evidence="1 2">
    <name type="scientific">Mycolicibacterium iranicum</name>
    <name type="common">Mycobacterium iranicum</name>
    <dbReference type="NCBI Taxonomy" id="912594"/>
    <lineage>
        <taxon>Bacteria</taxon>
        <taxon>Bacillati</taxon>
        <taxon>Actinomycetota</taxon>
        <taxon>Actinomycetes</taxon>
        <taxon>Mycobacteriales</taxon>
        <taxon>Mycobacteriaceae</taxon>
        <taxon>Mycolicibacterium</taxon>
    </lineage>
</organism>
<sequence length="329" mass="35758">MTVTHLLVGPRPHGVVRFGWELHQRMRTDGFDVRRQWTAHHGILSTPLRADAIHLQFTDRLFGDSPEFAAERVASLAATARGKATVTFHDVPQPSDGKNFARRTAAYAAVSAACQGVVVSSHHERELLDDCGIKPSRLTVIPLPIGPRACAPATRHSGRTVGVFGYIYPGKGHAEVLAALPAGVEMLAIGETSLGHDDVAVDLQHSAQRKGVTFRVTGYIADSQVPAMLQRVAVPVVAHRHISASGSINSWLSAGRRPLAPEHRYTLEFEERNPGSLMLYPDTAAGLRSAIEYALATTESTWLTTGTVLSPALADVARHYWTFFAECHR</sequence>
<gene>
    <name evidence="1" type="ORF">AWC12_29750</name>
</gene>
<dbReference type="EMBL" id="LQPC01000076">
    <property type="protein sequence ID" value="ORV81202.1"/>
    <property type="molecule type" value="Genomic_DNA"/>
</dbReference>
<dbReference type="Proteomes" id="UP000193622">
    <property type="component" value="Unassembled WGS sequence"/>
</dbReference>
<name>A0A1X1W3Z8_MYCIR</name>
<protein>
    <recommendedName>
        <fullName evidence="3">Glycosyltransferase subfamily 4-like N-terminal domain-containing protein</fullName>
    </recommendedName>
</protein>
<dbReference type="AlphaFoldDB" id="A0A1X1W3Z8"/>
<evidence type="ECO:0008006" key="3">
    <source>
        <dbReference type="Google" id="ProtNLM"/>
    </source>
</evidence>
<reference evidence="1 2" key="1">
    <citation type="submission" date="2016-01" db="EMBL/GenBank/DDBJ databases">
        <title>The new phylogeny of the genus Mycobacterium.</title>
        <authorList>
            <person name="Tarcisio F."/>
            <person name="Conor M."/>
            <person name="Antonella G."/>
            <person name="Elisabetta G."/>
            <person name="Giulia F.S."/>
            <person name="Sara T."/>
            <person name="Anna F."/>
            <person name="Clotilde B."/>
            <person name="Roberto B."/>
            <person name="Veronica D.S."/>
            <person name="Fabio R."/>
            <person name="Monica P."/>
            <person name="Olivier J."/>
            <person name="Enrico T."/>
            <person name="Nicola S."/>
        </authorList>
    </citation>
    <scope>NUCLEOTIDE SEQUENCE [LARGE SCALE GENOMIC DNA]</scope>
    <source>
        <strain evidence="1 2">DSM 45541</strain>
    </source>
</reference>
<dbReference type="SUPFAM" id="SSF53756">
    <property type="entry name" value="UDP-Glycosyltransferase/glycogen phosphorylase"/>
    <property type="match status" value="1"/>
</dbReference>
<dbReference type="RefSeq" id="WP_165762874.1">
    <property type="nucleotide sequence ID" value="NZ_LQPC01000076.1"/>
</dbReference>
<evidence type="ECO:0000313" key="1">
    <source>
        <dbReference type="EMBL" id="ORV81202.1"/>
    </source>
</evidence>
<proteinExistence type="predicted"/>
<comment type="caution">
    <text evidence="1">The sequence shown here is derived from an EMBL/GenBank/DDBJ whole genome shotgun (WGS) entry which is preliminary data.</text>
</comment>
<dbReference type="Gene3D" id="3.40.50.2000">
    <property type="entry name" value="Glycogen Phosphorylase B"/>
    <property type="match status" value="2"/>
</dbReference>
<accession>A0A1X1W3Z8</accession>
<evidence type="ECO:0000313" key="2">
    <source>
        <dbReference type="Proteomes" id="UP000193622"/>
    </source>
</evidence>